<dbReference type="Ensembl" id="ENSCHIT00010029406.1">
    <property type="protein sequence ID" value="ENSCHIP00010020857.1"/>
    <property type="gene ID" value="ENSCHIG00010011340.1"/>
</dbReference>
<feature type="domain" description="Proteasome activator Blm10 middle HEAT repeats region" evidence="2">
    <location>
        <begin position="319"/>
        <end position="514"/>
    </location>
</feature>
<sequence length="547" mass="63038">ARHSRLPPPPSPPPPPPPPSPSPRPRLDAESDLQLAQIKSNLGRAVQLQELWPGGLFWTRKLSTYIRLYGRKFSKEDHVLFIKLLYELVSIPKLEISMMQGFARLLINLLKKKELLSRDDLELPWRPLYDMVERILYSKTEHLGLNWFPNSVENVLKTLVKSCRPYFPADATAEMLEEWRPLMCPFDVTMQKAITYFEIFLPTSLPPELHHKGFKLWFDELIGLWVSVQNLPQWEGQLVNLFARLATDNIGYIDWDPYVPKVFTRILRSLNLPVGSSQVLVPRFLTNAYDIGHAVVWITAMMVCSTLYDYLSGESYLPNKLMKLLQRLPNSVVRRLHRERYKKPSWLTPVPDNVTDFVQCIIQPVLLAMFSKTGSLEAAQALQNLALMRPELVIPPVLERTYPALETLTEPHQLTATLSCVIGVARSLVSGGKWFPEGPTHMLPLLMRALPGVDPNDFSKCMITFQFIATFSTLVPLVDCSSVLQERNDLTEVERELCSATAEFEDFVLQFMDRWPFRRFLIFLFHIYLKQESQDAWWQTCAVLQSR</sequence>
<feature type="region of interest" description="Disordered" evidence="1">
    <location>
        <begin position="1"/>
        <end position="27"/>
    </location>
</feature>
<dbReference type="GO" id="GO:0070628">
    <property type="term" value="F:proteasome binding"/>
    <property type="evidence" value="ECO:0007669"/>
    <property type="project" value="InterPro"/>
</dbReference>
<evidence type="ECO:0000259" key="2">
    <source>
        <dbReference type="Pfam" id="PF16507"/>
    </source>
</evidence>
<dbReference type="InterPro" id="IPR032430">
    <property type="entry name" value="Blm10_mid"/>
</dbReference>
<reference evidence="3" key="2">
    <citation type="submission" date="2025-08" db="UniProtKB">
        <authorList>
            <consortium name="Ensembl"/>
        </authorList>
    </citation>
    <scope>IDENTIFICATION</scope>
</reference>
<reference evidence="3" key="1">
    <citation type="submission" date="2019-03" db="EMBL/GenBank/DDBJ databases">
        <title>Genome sequencing and reference-guided assembly of Black Bengal Goat (Capra hircus).</title>
        <authorList>
            <person name="Siddiki A.Z."/>
            <person name="Baten A."/>
            <person name="Billah M."/>
            <person name="Alam M.A.U."/>
            <person name="Shawrob K.S.M."/>
            <person name="Saha S."/>
            <person name="Chowdhury M."/>
            <person name="Rahman A.H."/>
            <person name="Stear M."/>
            <person name="Miah G."/>
            <person name="Das G.B."/>
            <person name="Hossain M.M."/>
            <person name="Kumkum M."/>
            <person name="Islam M.S."/>
            <person name="Mollah A.M."/>
            <person name="Ahsan A."/>
            <person name="Tusar F."/>
            <person name="Khan M.K.I."/>
        </authorList>
    </citation>
    <scope>NUCLEOTIDE SEQUENCE [LARGE SCALE GENOMIC DNA]</scope>
</reference>
<dbReference type="Pfam" id="PF16507">
    <property type="entry name" value="HEAT_PSME4_mid"/>
    <property type="match status" value="1"/>
</dbReference>
<dbReference type="AlphaFoldDB" id="A0A8C2PIT9"/>
<protein>
    <recommendedName>
        <fullName evidence="2">Proteasome activator Blm10 middle HEAT repeats region domain-containing protein</fullName>
    </recommendedName>
</protein>
<accession>A0A8C2PIT9</accession>
<dbReference type="InterPro" id="IPR035309">
    <property type="entry name" value="PSME4"/>
</dbReference>
<dbReference type="GO" id="GO:0005634">
    <property type="term" value="C:nucleus"/>
    <property type="evidence" value="ECO:0007669"/>
    <property type="project" value="TreeGrafter"/>
</dbReference>
<evidence type="ECO:0000256" key="1">
    <source>
        <dbReference type="SAM" id="MobiDB-lite"/>
    </source>
</evidence>
<proteinExistence type="predicted"/>
<dbReference type="GO" id="GO:0010499">
    <property type="term" value="P:proteasomal ubiquitin-independent protein catabolic process"/>
    <property type="evidence" value="ECO:0007669"/>
    <property type="project" value="TreeGrafter"/>
</dbReference>
<evidence type="ECO:0000313" key="3">
    <source>
        <dbReference type="Ensembl" id="ENSCHIP00010020857.1"/>
    </source>
</evidence>
<name>A0A8C2PIT9_CAPHI</name>
<dbReference type="PANTHER" id="PTHR32170">
    <property type="entry name" value="PROTEASOME ACTIVATOR COMPLEX SUBUNIT 4"/>
    <property type="match status" value="1"/>
</dbReference>
<organism evidence="3">
    <name type="scientific">Capra hircus</name>
    <name type="common">Goat</name>
    <dbReference type="NCBI Taxonomy" id="9925"/>
    <lineage>
        <taxon>Eukaryota</taxon>
        <taxon>Metazoa</taxon>
        <taxon>Chordata</taxon>
        <taxon>Craniata</taxon>
        <taxon>Vertebrata</taxon>
        <taxon>Euteleostomi</taxon>
        <taxon>Mammalia</taxon>
        <taxon>Eutheria</taxon>
        <taxon>Laurasiatheria</taxon>
        <taxon>Artiodactyla</taxon>
        <taxon>Ruminantia</taxon>
        <taxon>Pecora</taxon>
        <taxon>Bovidae</taxon>
        <taxon>Caprinae</taxon>
        <taxon>Capra</taxon>
    </lineage>
</organism>
<dbReference type="GO" id="GO:0016504">
    <property type="term" value="F:peptidase activator activity"/>
    <property type="evidence" value="ECO:0007669"/>
    <property type="project" value="InterPro"/>
</dbReference>
<dbReference type="GO" id="GO:0005829">
    <property type="term" value="C:cytosol"/>
    <property type="evidence" value="ECO:0007669"/>
    <property type="project" value="TreeGrafter"/>
</dbReference>
<dbReference type="GO" id="GO:1990111">
    <property type="term" value="C:spermatoproteasome complex"/>
    <property type="evidence" value="ECO:0007669"/>
    <property type="project" value="TreeGrafter"/>
</dbReference>
<feature type="compositionally biased region" description="Pro residues" evidence="1">
    <location>
        <begin position="1"/>
        <end position="24"/>
    </location>
</feature>
<dbReference type="PANTHER" id="PTHR32170:SF3">
    <property type="entry name" value="PROTEASOME ACTIVATOR COMPLEX SUBUNIT 4"/>
    <property type="match status" value="1"/>
</dbReference>